<name>A0AAD9AAZ7_9PEZI</name>
<keyword evidence="1" id="KW-0472">Membrane</keyword>
<dbReference type="Proteomes" id="UP001243330">
    <property type="component" value="Unassembled WGS sequence"/>
</dbReference>
<evidence type="ECO:0000256" key="1">
    <source>
        <dbReference type="SAM" id="Phobius"/>
    </source>
</evidence>
<protein>
    <submittedName>
        <fullName evidence="2">Uncharacterized protein</fullName>
    </submittedName>
</protein>
<keyword evidence="3" id="KW-1185">Reference proteome</keyword>
<evidence type="ECO:0000313" key="2">
    <source>
        <dbReference type="EMBL" id="KAK1844479.1"/>
    </source>
</evidence>
<proteinExistence type="predicted"/>
<evidence type="ECO:0000313" key="3">
    <source>
        <dbReference type="Proteomes" id="UP001243330"/>
    </source>
</evidence>
<reference evidence="2" key="1">
    <citation type="submission" date="2023-01" db="EMBL/GenBank/DDBJ databases">
        <title>Colletotrichum chrysophilum M932 genome sequence.</title>
        <authorList>
            <person name="Baroncelli R."/>
        </authorList>
    </citation>
    <scope>NUCLEOTIDE SEQUENCE</scope>
    <source>
        <strain evidence="2">M932</strain>
    </source>
</reference>
<dbReference type="AlphaFoldDB" id="A0AAD9AAZ7"/>
<accession>A0AAD9AAZ7</accession>
<sequence length="135" mass="14653">MMEVKSGIREKVVAFSASCDGIQASSLPSSRRSTAETVIFSTKPIIKMLRLWSVILFFLLIGPSLGLPPLRGMVPRGRTRPHPNTAGSTNEKFHNCNAYKWDVYHGASPGSGKGVKENCCQVAGFTPQKGSKIKC</sequence>
<feature type="transmembrane region" description="Helical" evidence="1">
    <location>
        <begin position="48"/>
        <end position="70"/>
    </location>
</feature>
<dbReference type="EMBL" id="JAQOWY010000309">
    <property type="protein sequence ID" value="KAK1844479.1"/>
    <property type="molecule type" value="Genomic_DNA"/>
</dbReference>
<gene>
    <name evidence="2" type="ORF">CCHR01_12872</name>
</gene>
<organism evidence="2 3">
    <name type="scientific">Colletotrichum chrysophilum</name>
    <dbReference type="NCBI Taxonomy" id="1836956"/>
    <lineage>
        <taxon>Eukaryota</taxon>
        <taxon>Fungi</taxon>
        <taxon>Dikarya</taxon>
        <taxon>Ascomycota</taxon>
        <taxon>Pezizomycotina</taxon>
        <taxon>Sordariomycetes</taxon>
        <taxon>Hypocreomycetidae</taxon>
        <taxon>Glomerellales</taxon>
        <taxon>Glomerellaceae</taxon>
        <taxon>Colletotrichum</taxon>
        <taxon>Colletotrichum gloeosporioides species complex</taxon>
    </lineage>
</organism>
<comment type="caution">
    <text evidence="2">The sequence shown here is derived from an EMBL/GenBank/DDBJ whole genome shotgun (WGS) entry which is preliminary data.</text>
</comment>
<keyword evidence="1" id="KW-0812">Transmembrane</keyword>
<keyword evidence="1" id="KW-1133">Transmembrane helix</keyword>